<dbReference type="GeneID" id="93090700"/>
<dbReference type="EC" id="6.3.2.9" evidence="8"/>
<keyword evidence="9" id="KW-1185">Reference proteome</keyword>
<evidence type="ECO:0000256" key="1">
    <source>
        <dbReference type="ARBA" id="ARBA00004496"/>
    </source>
</evidence>
<reference evidence="8 9" key="1">
    <citation type="submission" date="2018-06" db="EMBL/GenBank/DDBJ databases">
        <authorList>
            <consortium name="Pathogen Informatics"/>
            <person name="Doyle S."/>
        </authorList>
    </citation>
    <scope>NUCLEOTIDE SEQUENCE [LARGE SCALE GENOMIC DNA]</scope>
    <source>
        <strain evidence="8 9">NCTC12475</strain>
    </source>
</reference>
<dbReference type="InterPro" id="IPR036565">
    <property type="entry name" value="Mur-like_cat_sf"/>
</dbReference>
<keyword evidence="6" id="KW-0067">ATP-binding</keyword>
<dbReference type="NCBIfam" id="TIGR01087">
    <property type="entry name" value="murD"/>
    <property type="match status" value="1"/>
</dbReference>
<dbReference type="PANTHER" id="PTHR43692:SF1">
    <property type="entry name" value="UDP-N-ACETYLMURAMOYLALANINE--D-GLUTAMATE LIGASE"/>
    <property type="match status" value="1"/>
</dbReference>
<proteinExistence type="predicted"/>
<dbReference type="EMBL" id="UFVD01000001">
    <property type="protein sequence ID" value="SUX09906.1"/>
    <property type="molecule type" value="Genomic_DNA"/>
</dbReference>
<dbReference type="GO" id="GO:0009252">
    <property type="term" value="P:peptidoglycan biosynthetic process"/>
    <property type="evidence" value="ECO:0007669"/>
    <property type="project" value="UniProtKB-UniPathway"/>
</dbReference>
<dbReference type="Gene3D" id="3.90.190.20">
    <property type="entry name" value="Mur ligase, C-terminal domain"/>
    <property type="match status" value="1"/>
</dbReference>
<dbReference type="GO" id="GO:0008360">
    <property type="term" value="P:regulation of cell shape"/>
    <property type="evidence" value="ECO:0007669"/>
    <property type="project" value="InterPro"/>
</dbReference>
<dbReference type="Proteomes" id="UP000254920">
    <property type="component" value="Unassembled WGS sequence"/>
</dbReference>
<dbReference type="GO" id="GO:0051301">
    <property type="term" value="P:cell division"/>
    <property type="evidence" value="ECO:0007669"/>
    <property type="project" value="InterPro"/>
</dbReference>
<dbReference type="AlphaFoldDB" id="A0A381DH84"/>
<accession>A0A381DH84</accession>
<dbReference type="GO" id="GO:0005737">
    <property type="term" value="C:cytoplasm"/>
    <property type="evidence" value="ECO:0007669"/>
    <property type="project" value="UniProtKB-SubCell"/>
</dbReference>
<dbReference type="OrthoDB" id="9809796at2"/>
<sequence>MKKSLFGYALTTKALAKTGGWDIYDDKFKEISQDEYRNLLLPTDKFDASKSKLEIPSPGFPPTHNLVKNARNLISEYDYFKDIMPVSVWISGTNGKTTTTKMTQFLLEKYGSDMGGNVGNPLATLNKNAKIWILETSSFTLHYTKLASPNVYVLLPITPDHISWHGSMQEYEKAKLKPVLSMKEGSVAILPKKYKGIESLAQILYYEDEKDLEKICGVESKNLTFKTPFLMDALMALCIEKILFDKADFEFLNNFIIEPNKLEEIKDKFGRLWVNDTKATNIDAALQAFKRYKEFKIHAIIGGDDKGVDLSEIFEILSKQNAVIYAIGSNTNKIINLSAKFNLKAFKCEFLDIAVKEISKTMKKENEVGLLSPACASLDQFSSYAQRGDEFKKFINLL</sequence>
<dbReference type="Gene3D" id="3.40.1190.10">
    <property type="entry name" value="Mur-like, catalytic domain"/>
    <property type="match status" value="1"/>
</dbReference>
<name>A0A381DH84_9BACT</name>
<dbReference type="UniPathway" id="UPA00219"/>
<feature type="domain" description="Mur ligase central" evidence="7">
    <location>
        <begin position="90"/>
        <end position="195"/>
    </location>
</feature>
<dbReference type="Pfam" id="PF08245">
    <property type="entry name" value="Mur_ligase_M"/>
    <property type="match status" value="1"/>
</dbReference>
<keyword evidence="5" id="KW-0547">Nucleotide-binding</keyword>
<keyword evidence="3" id="KW-0963">Cytoplasm</keyword>
<dbReference type="InterPro" id="IPR013221">
    <property type="entry name" value="Mur_ligase_cen"/>
</dbReference>
<dbReference type="GO" id="GO:0008764">
    <property type="term" value="F:UDP-N-acetylmuramoylalanine-D-glutamate ligase activity"/>
    <property type="evidence" value="ECO:0007669"/>
    <property type="project" value="UniProtKB-EC"/>
</dbReference>
<organism evidence="8 9">
    <name type="scientific">Campylobacter sputorum subsp. sputorum</name>
    <dbReference type="NCBI Taxonomy" id="32024"/>
    <lineage>
        <taxon>Bacteria</taxon>
        <taxon>Pseudomonadati</taxon>
        <taxon>Campylobacterota</taxon>
        <taxon>Epsilonproteobacteria</taxon>
        <taxon>Campylobacterales</taxon>
        <taxon>Campylobacteraceae</taxon>
        <taxon>Campylobacter</taxon>
    </lineage>
</organism>
<evidence type="ECO:0000313" key="8">
    <source>
        <dbReference type="EMBL" id="SUX09906.1"/>
    </source>
</evidence>
<evidence type="ECO:0000256" key="6">
    <source>
        <dbReference type="ARBA" id="ARBA00022840"/>
    </source>
</evidence>
<evidence type="ECO:0000256" key="5">
    <source>
        <dbReference type="ARBA" id="ARBA00022741"/>
    </source>
</evidence>
<evidence type="ECO:0000256" key="4">
    <source>
        <dbReference type="ARBA" id="ARBA00022598"/>
    </source>
</evidence>
<evidence type="ECO:0000256" key="3">
    <source>
        <dbReference type="ARBA" id="ARBA00022490"/>
    </source>
</evidence>
<gene>
    <name evidence="8" type="primary">murD</name>
    <name evidence="8" type="ORF">NCTC12475_00253</name>
</gene>
<keyword evidence="4 8" id="KW-0436">Ligase</keyword>
<dbReference type="STRING" id="32024.GCA_000788295_00185"/>
<comment type="subcellular location">
    <subcellularLocation>
        <location evidence="1">Cytoplasm</location>
    </subcellularLocation>
</comment>
<dbReference type="SUPFAM" id="SSF53623">
    <property type="entry name" value="MurD-like peptide ligases, catalytic domain"/>
    <property type="match status" value="1"/>
</dbReference>
<evidence type="ECO:0000256" key="2">
    <source>
        <dbReference type="ARBA" id="ARBA00004752"/>
    </source>
</evidence>
<dbReference type="InterPro" id="IPR036615">
    <property type="entry name" value="Mur_ligase_C_dom_sf"/>
</dbReference>
<dbReference type="RefSeq" id="WP_089182526.1">
    <property type="nucleotide sequence ID" value="NZ_CP043427.1"/>
</dbReference>
<dbReference type="SUPFAM" id="SSF53244">
    <property type="entry name" value="MurD-like peptide ligases, peptide-binding domain"/>
    <property type="match status" value="1"/>
</dbReference>
<comment type="pathway">
    <text evidence="2">Cell wall biogenesis; peptidoglycan biosynthesis.</text>
</comment>
<protein>
    <submittedName>
        <fullName evidence="8">UDP-N-acetylmuramoyl-L-alanyl-D-glutamate synthetase</fullName>
        <ecNumber evidence="8">6.3.2.9</ecNumber>
    </submittedName>
</protein>
<dbReference type="InterPro" id="IPR005762">
    <property type="entry name" value="MurD"/>
</dbReference>
<dbReference type="PANTHER" id="PTHR43692">
    <property type="entry name" value="UDP-N-ACETYLMURAMOYLALANINE--D-GLUTAMATE LIGASE"/>
    <property type="match status" value="1"/>
</dbReference>
<evidence type="ECO:0000259" key="7">
    <source>
        <dbReference type="Pfam" id="PF08245"/>
    </source>
</evidence>
<evidence type="ECO:0000313" key="9">
    <source>
        <dbReference type="Proteomes" id="UP000254920"/>
    </source>
</evidence>
<dbReference type="GO" id="GO:0005524">
    <property type="term" value="F:ATP binding"/>
    <property type="evidence" value="ECO:0007669"/>
    <property type="project" value="UniProtKB-KW"/>
</dbReference>